<evidence type="ECO:0000313" key="1">
    <source>
        <dbReference type="EMBL" id="EGT35584.1"/>
    </source>
</evidence>
<organism evidence="2">
    <name type="scientific">Caenorhabditis brenneri</name>
    <name type="common">Nematode worm</name>
    <dbReference type="NCBI Taxonomy" id="135651"/>
    <lineage>
        <taxon>Eukaryota</taxon>
        <taxon>Metazoa</taxon>
        <taxon>Ecdysozoa</taxon>
        <taxon>Nematoda</taxon>
        <taxon>Chromadorea</taxon>
        <taxon>Rhabditida</taxon>
        <taxon>Rhabditina</taxon>
        <taxon>Rhabditomorpha</taxon>
        <taxon>Rhabditoidea</taxon>
        <taxon>Rhabditidae</taxon>
        <taxon>Peloderinae</taxon>
        <taxon>Caenorhabditis</taxon>
    </lineage>
</organism>
<dbReference type="EMBL" id="GL381164">
    <property type="protein sequence ID" value="EGT35584.1"/>
    <property type="molecule type" value="Genomic_DNA"/>
</dbReference>
<dbReference type="Proteomes" id="UP000008068">
    <property type="component" value="Unassembled WGS sequence"/>
</dbReference>
<evidence type="ECO:0000313" key="2">
    <source>
        <dbReference type="Proteomes" id="UP000008068"/>
    </source>
</evidence>
<sequence>MRCAREPSKRKSNDLFRENAICKRAKSMSKESSPFSDDDLTADSVISNLQEIVNHVLEERDLPEAAIIELKGFDASAATMEEYMQKRDEIRRMVGDSEFFDRKTELNLGVVSLALKLELCRLAKRMWRKLEKSENDAWSRRI</sequence>
<dbReference type="InParanoid" id="G0PLR2"/>
<dbReference type="eggNOG" id="ENOG502TG48">
    <property type="taxonomic scope" value="Eukaryota"/>
</dbReference>
<gene>
    <name evidence="1" type="ORF">CAEBREN_20386</name>
</gene>
<reference evidence="2" key="1">
    <citation type="submission" date="2011-07" db="EMBL/GenBank/DDBJ databases">
        <authorList>
            <consortium name="Caenorhabditis brenneri Sequencing and Analysis Consortium"/>
            <person name="Wilson R.K."/>
        </authorList>
    </citation>
    <scope>NUCLEOTIDE SEQUENCE [LARGE SCALE GENOMIC DNA]</scope>
    <source>
        <strain evidence="2">PB2801</strain>
    </source>
</reference>
<keyword evidence="2" id="KW-1185">Reference proteome</keyword>
<name>G0PLR2_CAEBE</name>
<protein>
    <submittedName>
        <fullName evidence="1">Uncharacterized protein</fullName>
    </submittedName>
</protein>
<dbReference type="HOGENOM" id="CLU_1817457_0_0_1"/>
<dbReference type="AlphaFoldDB" id="G0PLR2"/>
<proteinExistence type="predicted"/>
<accession>G0PLR2</accession>